<protein>
    <submittedName>
        <fullName evidence="4">GNAT family N-acetyltransferase</fullName>
        <ecNumber evidence="4">2.3.1.-</ecNumber>
    </submittedName>
</protein>
<dbReference type="InterPro" id="IPR016181">
    <property type="entry name" value="Acyl_CoA_acyltransferase"/>
</dbReference>
<dbReference type="InterPro" id="IPR050680">
    <property type="entry name" value="YpeA/RimI_acetyltransf"/>
</dbReference>
<organism evidence="4 5">
    <name type="scientific">Peiella sedimenti</name>
    <dbReference type="NCBI Taxonomy" id="3061083"/>
    <lineage>
        <taxon>Bacteria</taxon>
        <taxon>Pseudomonadati</taxon>
        <taxon>Pseudomonadota</taxon>
        <taxon>Alphaproteobacteria</taxon>
        <taxon>Caulobacterales</taxon>
        <taxon>Caulobacteraceae</taxon>
        <taxon>Peiella</taxon>
    </lineage>
</organism>
<dbReference type="SUPFAM" id="SSF55729">
    <property type="entry name" value="Acyl-CoA N-acyltransferases (Nat)"/>
    <property type="match status" value="1"/>
</dbReference>
<dbReference type="PANTHER" id="PTHR43420:SF44">
    <property type="entry name" value="ACETYLTRANSFERASE YPEA"/>
    <property type="match status" value="1"/>
</dbReference>
<evidence type="ECO:0000313" key="5">
    <source>
        <dbReference type="Proteomes" id="UP001169063"/>
    </source>
</evidence>
<evidence type="ECO:0000313" key="4">
    <source>
        <dbReference type="EMBL" id="MDO1559291.1"/>
    </source>
</evidence>
<reference evidence="4" key="1">
    <citation type="submission" date="2023-07" db="EMBL/GenBank/DDBJ databases">
        <title>Brevundimonas soil sp. nov., isolated from the soil of chemical plant.</title>
        <authorList>
            <person name="Wu N."/>
        </authorList>
    </citation>
    <scope>NUCLEOTIDE SEQUENCE</scope>
    <source>
        <strain evidence="4">XZ-24</strain>
    </source>
</reference>
<dbReference type="Proteomes" id="UP001169063">
    <property type="component" value="Unassembled WGS sequence"/>
</dbReference>
<accession>A0ABT8SLP0</accession>
<dbReference type="EC" id="2.3.1.-" evidence="4"/>
<keyword evidence="5" id="KW-1185">Reference proteome</keyword>
<dbReference type="CDD" id="cd04301">
    <property type="entry name" value="NAT_SF"/>
    <property type="match status" value="1"/>
</dbReference>
<dbReference type="GO" id="GO:0016746">
    <property type="term" value="F:acyltransferase activity"/>
    <property type="evidence" value="ECO:0007669"/>
    <property type="project" value="UniProtKB-KW"/>
</dbReference>
<dbReference type="Pfam" id="PF00583">
    <property type="entry name" value="Acetyltransf_1"/>
    <property type="match status" value="1"/>
</dbReference>
<keyword evidence="1 4" id="KW-0808">Transferase</keyword>
<evidence type="ECO:0000256" key="2">
    <source>
        <dbReference type="ARBA" id="ARBA00023315"/>
    </source>
</evidence>
<evidence type="ECO:0000259" key="3">
    <source>
        <dbReference type="PROSITE" id="PS51186"/>
    </source>
</evidence>
<comment type="caution">
    <text evidence="4">The sequence shown here is derived from an EMBL/GenBank/DDBJ whole genome shotgun (WGS) entry which is preliminary data.</text>
</comment>
<dbReference type="Gene3D" id="3.40.630.30">
    <property type="match status" value="1"/>
</dbReference>
<evidence type="ECO:0000256" key="1">
    <source>
        <dbReference type="ARBA" id="ARBA00022679"/>
    </source>
</evidence>
<dbReference type="EMBL" id="JAUKTR010000003">
    <property type="protein sequence ID" value="MDO1559291.1"/>
    <property type="molecule type" value="Genomic_DNA"/>
</dbReference>
<keyword evidence="2 4" id="KW-0012">Acyltransferase</keyword>
<dbReference type="PANTHER" id="PTHR43420">
    <property type="entry name" value="ACETYLTRANSFERASE"/>
    <property type="match status" value="1"/>
</dbReference>
<dbReference type="InterPro" id="IPR000182">
    <property type="entry name" value="GNAT_dom"/>
</dbReference>
<gene>
    <name evidence="4" type="ORF">Q0812_07610</name>
</gene>
<dbReference type="RefSeq" id="WP_302109727.1">
    <property type="nucleotide sequence ID" value="NZ_JAUKTR010000003.1"/>
</dbReference>
<proteinExistence type="predicted"/>
<dbReference type="PROSITE" id="PS51186">
    <property type="entry name" value="GNAT"/>
    <property type="match status" value="1"/>
</dbReference>
<sequence>MTPQRARAADAAQLAVIHAESFPDRPWDAAYLERLLGEPGVSAWRSGEAGFLIIREAAGEAEILTLAVRTAARRQGLARGLIRTALEEIGAERLFLEVADDNAAALALYAGLGFEKVGFRPRYYPRADAAAADAHILALDVTRTA</sequence>
<feature type="domain" description="N-acetyltransferase" evidence="3">
    <location>
        <begin position="1"/>
        <end position="140"/>
    </location>
</feature>
<name>A0ABT8SLP0_9CAUL</name>